<evidence type="ECO:0000313" key="6">
    <source>
        <dbReference type="EMBL" id="SMO90645.1"/>
    </source>
</evidence>
<sequence length="190" mass="22753">MSYFIILHHQILPKSIMKNPEIFEKTYTQYWKKLNAFSYTMTQDKDLAQNIVQDVFIDLWERKDDLNINAIEPYLFRAVKNQVFKHYQNNRFDKTILEDQFEDYIIDNFASIDPEIMDLLYSLLDQLPEKRKEVLLMYKFQDMSIDQIADELGISKQTVKNQISSALKQLREGLKDLAWMAPLIIFHKNF</sequence>
<evidence type="ECO:0000256" key="2">
    <source>
        <dbReference type="ARBA" id="ARBA00023015"/>
    </source>
</evidence>
<dbReference type="GO" id="GO:0006352">
    <property type="term" value="P:DNA-templated transcription initiation"/>
    <property type="evidence" value="ECO:0007669"/>
    <property type="project" value="InterPro"/>
</dbReference>
<dbReference type="InterPro" id="IPR014327">
    <property type="entry name" value="RNA_pol_sigma70_bacteroid"/>
</dbReference>
<dbReference type="InterPro" id="IPR039425">
    <property type="entry name" value="RNA_pol_sigma-70-like"/>
</dbReference>
<dbReference type="EMBL" id="FXTA01000006">
    <property type="protein sequence ID" value="SMO90645.1"/>
    <property type="molecule type" value="Genomic_DNA"/>
</dbReference>
<keyword evidence="2" id="KW-0805">Transcription regulation</keyword>
<dbReference type="Gene3D" id="1.10.1740.10">
    <property type="match status" value="1"/>
</dbReference>
<organism evidence="6 7">
    <name type="scientific">Flavobacterium resistens</name>
    <dbReference type="NCBI Taxonomy" id="443612"/>
    <lineage>
        <taxon>Bacteria</taxon>
        <taxon>Pseudomonadati</taxon>
        <taxon>Bacteroidota</taxon>
        <taxon>Flavobacteriia</taxon>
        <taxon>Flavobacteriales</taxon>
        <taxon>Flavobacteriaceae</taxon>
        <taxon>Flavobacterium</taxon>
    </lineage>
</organism>
<dbReference type="Proteomes" id="UP000317289">
    <property type="component" value="Unassembled WGS sequence"/>
</dbReference>
<dbReference type="CDD" id="cd06171">
    <property type="entry name" value="Sigma70_r4"/>
    <property type="match status" value="1"/>
</dbReference>
<evidence type="ECO:0000256" key="3">
    <source>
        <dbReference type="ARBA" id="ARBA00023082"/>
    </source>
</evidence>
<dbReference type="NCBIfam" id="TIGR02985">
    <property type="entry name" value="Sig70_bacteroi1"/>
    <property type="match status" value="1"/>
</dbReference>
<feature type="domain" description="RNA polymerase sigma factor 70 region 4 type 2" evidence="5">
    <location>
        <begin position="119"/>
        <end position="170"/>
    </location>
</feature>
<dbReference type="Gene3D" id="1.10.10.10">
    <property type="entry name" value="Winged helix-like DNA-binding domain superfamily/Winged helix DNA-binding domain"/>
    <property type="match status" value="1"/>
</dbReference>
<keyword evidence="3" id="KW-0731">Sigma factor</keyword>
<dbReference type="NCBIfam" id="TIGR02937">
    <property type="entry name" value="sigma70-ECF"/>
    <property type="match status" value="1"/>
</dbReference>
<keyword evidence="4" id="KW-0804">Transcription</keyword>
<dbReference type="SUPFAM" id="SSF88946">
    <property type="entry name" value="Sigma2 domain of RNA polymerase sigma factors"/>
    <property type="match status" value="1"/>
</dbReference>
<dbReference type="InterPro" id="IPR013249">
    <property type="entry name" value="RNA_pol_sigma70_r4_t2"/>
</dbReference>
<evidence type="ECO:0000256" key="1">
    <source>
        <dbReference type="ARBA" id="ARBA00010641"/>
    </source>
</evidence>
<evidence type="ECO:0000259" key="5">
    <source>
        <dbReference type="Pfam" id="PF08281"/>
    </source>
</evidence>
<name>A0A521F393_9FLAO</name>
<dbReference type="AlphaFoldDB" id="A0A521F393"/>
<evidence type="ECO:0000256" key="4">
    <source>
        <dbReference type="ARBA" id="ARBA00023163"/>
    </source>
</evidence>
<reference evidence="6 7" key="1">
    <citation type="submission" date="2017-05" db="EMBL/GenBank/DDBJ databases">
        <authorList>
            <person name="Varghese N."/>
            <person name="Submissions S."/>
        </authorList>
    </citation>
    <scope>NUCLEOTIDE SEQUENCE [LARGE SCALE GENOMIC DNA]</scope>
    <source>
        <strain evidence="6 7">DSM 19382</strain>
    </source>
</reference>
<dbReference type="GO" id="GO:0003677">
    <property type="term" value="F:DNA binding"/>
    <property type="evidence" value="ECO:0007669"/>
    <property type="project" value="InterPro"/>
</dbReference>
<dbReference type="SUPFAM" id="SSF88659">
    <property type="entry name" value="Sigma3 and sigma4 domains of RNA polymerase sigma factors"/>
    <property type="match status" value="1"/>
</dbReference>
<evidence type="ECO:0000313" key="7">
    <source>
        <dbReference type="Proteomes" id="UP000317289"/>
    </source>
</evidence>
<dbReference type="Pfam" id="PF08281">
    <property type="entry name" value="Sigma70_r4_2"/>
    <property type="match status" value="1"/>
</dbReference>
<gene>
    <name evidence="6" type="ORF">SAMN06265349_106208</name>
</gene>
<comment type="similarity">
    <text evidence="1">Belongs to the sigma-70 factor family. ECF subfamily.</text>
</comment>
<dbReference type="InterPro" id="IPR036388">
    <property type="entry name" value="WH-like_DNA-bd_sf"/>
</dbReference>
<protein>
    <submittedName>
        <fullName evidence="6">RNA polymerase sigma-70 factor, ECF subfamily</fullName>
    </submittedName>
</protein>
<accession>A0A521F393</accession>
<proteinExistence type="inferred from homology"/>
<dbReference type="PANTHER" id="PTHR43133:SF46">
    <property type="entry name" value="RNA POLYMERASE SIGMA-70 FACTOR ECF SUBFAMILY"/>
    <property type="match status" value="1"/>
</dbReference>
<dbReference type="InterPro" id="IPR014284">
    <property type="entry name" value="RNA_pol_sigma-70_dom"/>
</dbReference>
<dbReference type="InterPro" id="IPR013325">
    <property type="entry name" value="RNA_pol_sigma_r2"/>
</dbReference>
<dbReference type="GO" id="GO:0016987">
    <property type="term" value="F:sigma factor activity"/>
    <property type="evidence" value="ECO:0007669"/>
    <property type="project" value="UniProtKB-KW"/>
</dbReference>
<dbReference type="InterPro" id="IPR013324">
    <property type="entry name" value="RNA_pol_sigma_r3/r4-like"/>
</dbReference>
<dbReference type="PANTHER" id="PTHR43133">
    <property type="entry name" value="RNA POLYMERASE ECF-TYPE SIGMA FACTO"/>
    <property type="match status" value="1"/>
</dbReference>